<dbReference type="Proteomes" id="UP000264146">
    <property type="component" value="Chromosome"/>
</dbReference>
<accession>A0A7Z7QRV2</accession>
<organism evidence="2">
    <name type="scientific">Staphylococcus schleiferi</name>
    <dbReference type="NCBI Taxonomy" id="1295"/>
    <lineage>
        <taxon>Bacteria</taxon>
        <taxon>Bacillati</taxon>
        <taxon>Bacillota</taxon>
        <taxon>Bacilli</taxon>
        <taxon>Bacillales</taxon>
        <taxon>Staphylococcaceae</taxon>
        <taxon>Staphylococcus</taxon>
    </lineage>
</organism>
<evidence type="ECO:0000313" key="2">
    <source>
        <dbReference type="EMBL" id="SUM90485.1"/>
    </source>
</evidence>
<dbReference type="EMBL" id="UHEF01000001">
    <property type="protein sequence ID" value="SUM90485.1"/>
    <property type="molecule type" value="Genomic_DNA"/>
</dbReference>
<name>A0A7Z7QRV2_STASC</name>
<reference evidence="1 3" key="2">
    <citation type="submission" date="2020-11" db="EMBL/GenBank/DDBJ databases">
        <authorList>
            <consortium name="Pathogen Informatics"/>
        </authorList>
    </citation>
    <scope>NUCLEOTIDE SEQUENCE [LARGE SCALE GENOMIC DNA]</scope>
    <source>
        <strain evidence="1 3">NCTC12218</strain>
    </source>
</reference>
<gene>
    <name evidence="2" type="ORF">NCTC12218_02535</name>
</gene>
<proteinExistence type="predicted"/>
<sequence length="88" mass="10248">MIIKRKLEDDFYQNHLRAIYFGIYVPSSDKGNFSDGKPEYVYVGFANYLLEGNRLTKDDKTTKIENTSGEDRLEAFKKTLDSEHYVSL</sequence>
<evidence type="ECO:0000313" key="1">
    <source>
        <dbReference type="EMBL" id="CAD7360830.1"/>
    </source>
</evidence>
<dbReference type="AlphaFoldDB" id="A0A7Z7QRV2"/>
<dbReference type="RefSeq" id="WP_016425706.1">
    <property type="nucleotide sequence ID" value="NZ_CABKRV010000002.1"/>
</dbReference>
<evidence type="ECO:0000313" key="3">
    <source>
        <dbReference type="Proteomes" id="UP000264146"/>
    </source>
</evidence>
<reference evidence="2" key="1">
    <citation type="submission" date="2018-06" db="EMBL/GenBank/DDBJ databases">
        <authorList>
            <consortium name="Pathogen Informatics"/>
            <person name="Doyle S."/>
        </authorList>
    </citation>
    <scope>NUCLEOTIDE SEQUENCE [LARGE SCALE GENOMIC DNA]</scope>
    <source>
        <strain evidence="2">NCTC12218</strain>
    </source>
</reference>
<dbReference type="GeneID" id="93791161"/>
<dbReference type="EMBL" id="LR962863">
    <property type="protein sequence ID" value="CAD7360830.1"/>
    <property type="molecule type" value="Genomic_DNA"/>
</dbReference>
<protein>
    <submittedName>
        <fullName evidence="2">Uncharacterized protein</fullName>
    </submittedName>
</protein>